<feature type="compositionally biased region" description="Basic and acidic residues" evidence="1">
    <location>
        <begin position="10"/>
        <end position="29"/>
    </location>
</feature>
<dbReference type="Proteomes" id="UP000324222">
    <property type="component" value="Unassembled WGS sequence"/>
</dbReference>
<accession>A0A5B7IAN9</accession>
<keyword evidence="3" id="KW-1185">Reference proteome</keyword>
<feature type="region of interest" description="Disordered" evidence="1">
    <location>
        <begin position="164"/>
        <end position="185"/>
    </location>
</feature>
<comment type="caution">
    <text evidence="2">The sequence shown here is derived from an EMBL/GenBank/DDBJ whole genome shotgun (WGS) entry which is preliminary data.</text>
</comment>
<evidence type="ECO:0000313" key="2">
    <source>
        <dbReference type="EMBL" id="MPC77948.1"/>
    </source>
</evidence>
<reference evidence="2 3" key="1">
    <citation type="submission" date="2019-05" db="EMBL/GenBank/DDBJ databases">
        <title>Another draft genome of Portunus trituberculatus and its Hox gene families provides insights of decapod evolution.</title>
        <authorList>
            <person name="Jeong J.-H."/>
            <person name="Song I."/>
            <person name="Kim S."/>
            <person name="Choi T."/>
            <person name="Kim D."/>
            <person name="Ryu S."/>
            <person name="Kim W."/>
        </authorList>
    </citation>
    <scope>NUCLEOTIDE SEQUENCE [LARGE SCALE GENOMIC DNA]</scope>
    <source>
        <tissue evidence="2">Muscle</tissue>
    </source>
</reference>
<proteinExistence type="predicted"/>
<evidence type="ECO:0000256" key="1">
    <source>
        <dbReference type="SAM" id="MobiDB-lite"/>
    </source>
</evidence>
<name>A0A5B7IAN9_PORTR</name>
<dbReference type="AlphaFoldDB" id="A0A5B7IAN9"/>
<feature type="region of interest" description="Disordered" evidence="1">
    <location>
        <begin position="1"/>
        <end position="68"/>
    </location>
</feature>
<evidence type="ECO:0000313" key="3">
    <source>
        <dbReference type="Proteomes" id="UP000324222"/>
    </source>
</evidence>
<dbReference type="EMBL" id="VSRR010047174">
    <property type="protein sequence ID" value="MPC77948.1"/>
    <property type="molecule type" value="Genomic_DNA"/>
</dbReference>
<gene>
    <name evidence="2" type="ORF">E2C01_072417</name>
</gene>
<organism evidence="2 3">
    <name type="scientific">Portunus trituberculatus</name>
    <name type="common">Swimming crab</name>
    <name type="synonym">Neptunus trituberculatus</name>
    <dbReference type="NCBI Taxonomy" id="210409"/>
    <lineage>
        <taxon>Eukaryota</taxon>
        <taxon>Metazoa</taxon>
        <taxon>Ecdysozoa</taxon>
        <taxon>Arthropoda</taxon>
        <taxon>Crustacea</taxon>
        <taxon>Multicrustacea</taxon>
        <taxon>Malacostraca</taxon>
        <taxon>Eumalacostraca</taxon>
        <taxon>Eucarida</taxon>
        <taxon>Decapoda</taxon>
        <taxon>Pleocyemata</taxon>
        <taxon>Brachyura</taxon>
        <taxon>Eubrachyura</taxon>
        <taxon>Portunoidea</taxon>
        <taxon>Portunidae</taxon>
        <taxon>Portuninae</taxon>
        <taxon>Portunus</taxon>
    </lineage>
</organism>
<feature type="compositionally biased region" description="Low complexity" evidence="1">
    <location>
        <begin position="32"/>
        <end position="44"/>
    </location>
</feature>
<protein>
    <submittedName>
        <fullName evidence="2">Uncharacterized protein</fullName>
    </submittedName>
</protein>
<sequence>MAHEEEEEEEKGKGREDGGRVIRIGEGKVKGSSSSNSSSSSSSSTHAGSPASPIKRQGLGGERRPLPPILSHLMTRQPLAGIGSCVTSSLKQLPEFSFPKHQRRHDTVPCPSIAHISSASIDTSCYCFPWRPMKCFMHPLPEGASWDPHSSLPSRTMLFTPSSAQVAPPLCGAPRTHGHREHENS</sequence>